<comment type="caution">
    <text evidence="1">The sequence shown here is derived from an EMBL/GenBank/DDBJ whole genome shotgun (WGS) entry which is preliminary data.</text>
</comment>
<dbReference type="AlphaFoldDB" id="A0A8H3M3L4"/>
<dbReference type="SUPFAM" id="SSF81901">
    <property type="entry name" value="HCP-like"/>
    <property type="match status" value="1"/>
</dbReference>
<dbReference type="SUPFAM" id="SSF56112">
    <property type="entry name" value="Protein kinase-like (PK-like)"/>
    <property type="match status" value="1"/>
</dbReference>
<dbReference type="InterPro" id="IPR006597">
    <property type="entry name" value="Sel1-like"/>
</dbReference>
<organism evidence="1 2">
    <name type="scientific">Rhizophagus clarus</name>
    <dbReference type="NCBI Taxonomy" id="94130"/>
    <lineage>
        <taxon>Eukaryota</taxon>
        <taxon>Fungi</taxon>
        <taxon>Fungi incertae sedis</taxon>
        <taxon>Mucoromycota</taxon>
        <taxon>Glomeromycotina</taxon>
        <taxon>Glomeromycetes</taxon>
        <taxon>Glomerales</taxon>
        <taxon>Glomeraceae</taxon>
        <taxon>Rhizophagus</taxon>
    </lineage>
</organism>
<proteinExistence type="predicted"/>
<accession>A0A8H3M3L4</accession>
<dbReference type="InterPro" id="IPR011990">
    <property type="entry name" value="TPR-like_helical_dom_sf"/>
</dbReference>
<protein>
    <submittedName>
        <fullName evidence="1">Kinase-like domain-containing protein</fullName>
    </submittedName>
</protein>
<evidence type="ECO:0000313" key="2">
    <source>
        <dbReference type="Proteomes" id="UP000615446"/>
    </source>
</evidence>
<dbReference type="OrthoDB" id="4062651at2759"/>
<gene>
    <name evidence="1" type="ORF">RCL2_002368300</name>
</gene>
<keyword evidence="1" id="KW-0418">Kinase</keyword>
<name>A0A8H3M3L4_9GLOM</name>
<keyword evidence="1" id="KW-0808">Transferase</keyword>
<dbReference type="Pfam" id="PF08238">
    <property type="entry name" value="Sel1"/>
    <property type="match status" value="2"/>
</dbReference>
<reference evidence="1" key="1">
    <citation type="submission" date="2019-10" db="EMBL/GenBank/DDBJ databases">
        <title>Conservation and host-specific expression of non-tandemly repeated heterogenous ribosome RNA gene in arbuscular mycorrhizal fungi.</title>
        <authorList>
            <person name="Maeda T."/>
            <person name="Kobayashi Y."/>
            <person name="Nakagawa T."/>
            <person name="Ezawa T."/>
            <person name="Yamaguchi K."/>
            <person name="Bino T."/>
            <person name="Nishimoto Y."/>
            <person name="Shigenobu S."/>
            <person name="Kawaguchi M."/>
        </authorList>
    </citation>
    <scope>NUCLEOTIDE SEQUENCE</scope>
    <source>
        <strain evidence="1">HR1</strain>
    </source>
</reference>
<dbReference type="GO" id="GO:0016301">
    <property type="term" value="F:kinase activity"/>
    <property type="evidence" value="ECO:0007669"/>
    <property type="project" value="UniProtKB-KW"/>
</dbReference>
<dbReference type="EMBL" id="BLAL01000255">
    <property type="protein sequence ID" value="GES97095.1"/>
    <property type="molecule type" value="Genomic_DNA"/>
</dbReference>
<evidence type="ECO:0000313" key="1">
    <source>
        <dbReference type="EMBL" id="GES97095.1"/>
    </source>
</evidence>
<sequence>MCCLISLYYNGNGTEKNLEKAFYWCQKAAENGEEMAMGVLSILYRNGEGTKKNLEKAFYWHRKVTESNLNYRDRELCSECNQMNIDYKWCIRCNSKRFKQDFSKWTSKNKFIDEFIQYAQLNAKNCYEVLEWIPYNKLSNIIYYDKGGFSEIYKADWSDGPIDSWNFDKQQWNRWAGYEVILKVINNSSSLDDRFINELKYHYNCQKKSFSKFIQTFGFTQDPHNLNYTIVMSYAKKGIPPFKYEEHDFHLSISICEGERPGIIENTPKCFVDLMEKCWDTDPENRPTIKELEYKISEWIRCINRYYALNRDGSYGFAVPGINSKLENDMLEFVKASNTLVQEQTNITNISSIQSHSQAYSASHKPTSTSDHSECMIVD</sequence>
<dbReference type="SMART" id="SM00671">
    <property type="entry name" value="SEL1"/>
    <property type="match status" value="2"/>
</dbReference>
<dbReference type="Gene3D" id="1.10.510.10">
    <property type="entry name" value="Transferase(Phosphotransferase) domain 1"/>
    <property type="match status" value="2"/>
</dbReference>
<dbReference type="Gene3D" id="1.25.40.10">
    <property type="entry name" value="Tetratricopeptide repeat domain"/>
    <property type="match status" value="1"/>
</dbReference>
<dbReference type="InterPro" id="IPR011009">
    <property type="entry name" value="Kinase-like_dom_sf"/>
</dbReference>
<dbReference type="Proteomes" id="UP000615446">
    <property type="component" value="Unassembled WGS sequence"/>
</dbReference>